<dbReference type="Proteomes" id="UP000713904">
    <property type="component" value="Unassembled WGS sequence"/>
</dbReference>
<dbReference type="SUPFAM" id="SSF52113">
    <property type="entry name" value="BRCT domain"/>
    <property type="match status" value="1"/>
</dbReference>
<evidence type="ECO:0000313" key="16">
    <source>
        <dbReference type="Proteomes" id="UP000713904"/>
    </source>
</evidence>
<evidence type="ECO:0000256" key="3">
    <source>
        <dbReference type="ARBA" id="ARBA00022705"/>
    </source>
</evidence>
<dbReference type="Pfam" id="PF14520">
    <property type="entry name" value="HHH_5"/>
    <property type="match status" value="1"/>
</dbReference>
<dbReference type="InterPro" id="IPR013839">
    <property type="entry name" value="DNAligase_adenylation"/>
</dbReference>
<keyword evidence="3 12" id="KW-0235">DNA replication</keyword>
<dbReference type="SMART" id="SM00292">
    <property type="entry name" value="BRCT"/>
    <property type="match status" value="1"/>
</dbReference>
<evidence type="ECO:0000256" key="11">
    <source>
        <dbReference type="ARBA" id="ARBA00034005"/>
    </source>
</evidence>
<feature type="domain" description="BRCT" evidence="14">
    <location>
        <begin position="620"/>
        <end position="708"/>
    </location>
</feature>
<keyword evidence="10 12" id="KW-0464">Manganese</keyword>
<dbReference type="RefSeq" id="WP_185624197.1">
    <property type="nucleotide sequence ID" value="NZ_JABGBW010000003.1"/>
</dbReference>
<dbReference type="PANTHER" id="PTHR23389:SF9">
    <property type="entry name" value="DNA LIGASE"/>
    <property type="match status" value="1"/>
</dbReference>
<dbReference type="SMART" id="SM00532">
    <property type="entry name" value="LIGANc"/>
    <property type="match status" value="1"/>
</dbReference>
<dbReference type="InterPro" id="IPR013840">
    <property type="entry name" value="DNAligase_N"/>
</dbReference>
<name>A0ABR6TMJ7_9FIRM</name>
<feature type="binding site" evidence="12">
    <location>
        <position position="437"/>
    </location>
    <ligand>
        <name>Zn(2+)</name>
        <dbReference type="ChEBI" id="CHEBI:29105"/>
    </ligand>
</feature>
<feature type="binding site" evidence="12">
    <location>
        <position position="460"/>
    </location>
    <ligand>
        <name>Zn(2+)</name>
        <dbReference type="ChEBI" id="CHEBI:29105"/>
    </ligand>
</feature>
<evidence type="ECO:0000256" key="6">
    <source>
        <dbReference type="ARBA" id="ARBA00022833"/>
    </source>
</evidence>
<dbReference type="Pfam" id="PF03119">
    <property type="entry name" value="DNA_ligase_ZBD"/>
    <property type="match status" value="1"/>
</dbReference>
<organism evidence="15 16">
    <name type="scientific">Peptostreptococcus canis</name>
    <dbReference type="NCBI Taxonomy" id="1159213"/>
    <lineage>
        <taxon>Bacteria</taxon>
        <taxon>Bacillati</taxon>
        <taxon>Bacillota</taxon>
        <taxon>Clostridia</taxon>
        <taxon>Peptostreptococcales</taxon>
        <taxon>Peptostreptococcaceae</taxon>
        <taxon>Peptostreptococcus</taxon>
    </lineage>
</organism>
<dbReference type="Gene3D" id="3.30.470.30">
    <property type="entry name" value="DNA ligase/mRNA capping enzyme"/>
    <property type="match status" value="1"/>
</dbReference>
<dbReference type="EC" id="6.5.1.2" evidence="12 13"/>
<evidence type="ECO:0000259" key="14">
    <source>
        <dbReference type="PROSITE" id="PS50172"/>
    </source>
</evidence>
<proteinExistence type="inferred from homology"/>
<comment type="cofactor">
    <cofactor evidence="12">
        <name>Mg(2+)</name>
        <dbReference type="ChEBI" id="CHEBI:18420"/>
    </cofactor>
    <cofactor evidence="12">
        <name>Mn(2+)</name>
        <dbReference type="ChEBI" id="CHEBI:29035"/>
    </cofactor>
</comment>
<dbReference type="Gene3D" id="1.10.287.610">
    <property type="entry name" value="Helix hairpin bin"/>
    <property type="match status" value="1"/>
</dbReference>
<dbReference type="Gene3D" id="1.10.150.20">
    <property type="entry name" value="5' to 3' exonuclease, C-terminal subdomain"/>
    <property type="match status" value="2"/>
</dbReference>
<evidence type="ECO:0000256" key="4">
    <source>
        <dbReference type="ARBA" id="ARBA00022723"/>
    </source>
</evidence>
<keyword evidence="6 12" id="KW-0862">Zinc</keyword>
<feature type="binding site" evidence="12">
    <location>
        <position position="319"/>
    </location>
    <ligand>
        <name>NAD(+)</name>
        <dbReference type="ChEBI" id="CHEBI:57540"/>
    </ligand>
</feature>
<dbReference type="Pfam" id="PF03120">
    <property type="entry name" value="OB_DNA_ligase"/>
    <property type="match status" value="1"/>
</dbReference>
<protein>
    <recommendedName>
        <fullName evidence="12 13">DNA ligase</fullName>
        <ecNumber evidence="12 13">6.5.1.2</ecNumber>
    </recommendedName>
    <alternativeName>
        <fullName evidence="12">Polydeoxyribonucleotide synthase [NAD(+)]</fullName>
    </alternativeName>
</protein>
<evidence type="ECO:0000256" key="8">
    <source>
        <dbReference type="ARBA" id="ARBA00023027"/>
    </source>
</evidence>
<feature type="active site" description="N6-AMP-lysine intermediate" evidence="12">
    <location>
        <position position="148"/>
    </location>
</feature>
<dbReference type="InterPro" id="IPR001679">
    <property type="entry name" value="DNA_ligase"/>
</dbReference>
<feature type="binding site" evidence="12">
    <location>
        <begin position="116"/>
        <end position="117"/>
    </location>
    <ligand>
        <name>NAD(+)</name>
        <dbReference type="ChEBI" id="CHEBI:57540"/>
    </ligand>
</feature>
<dbReference type="HAMAP" id="MF_01588">
    <property type="entry name" value="DNA_ligase_A"/>
    <property type="match status" value="1"/>
</dbReference>
<dbReference type="Gene3D" id="6.20.10.30">
    <property type="match status" value="1"/>
</dbReference>
<keyword evidence="16" id="KW-1185">Reference proteome</keyword>
<dbReference type="EMBL" id="JABGBW010000003">
    <property type="protein sequence ID" value="MBC2576176.1"/>
    <property type="molecule type" value="Genomic_DNA"/>
</dbReference>
<dbReference type="SUPFAM" id="SSF47781">
    <property type="entry name" value="RuvA domain 2-like"/>
    <property type="match status" value="1"/>
</dbReference>
<feature type="binding site" evidence="12">
    <location>
        <position position="146"/>
    </location>
    <ligand>
        <name>NAD(+)</name>
        <dbReference type="ChEBI" id="CHEBI:57540"/>
    </ligand>
</feature>
<feature type="binding site" evidence="12">
    <location>
        <position position="440"/>
    </location>
    <ligand>
        <name>Zn(2+)</name>
        <dbReference type="ChEBI" id="CHEBI:29105"/>
    </ligand>
</feature>
<evidence type="ECO:0000256" key="9">
    <source>
        <dbReference type="ARBA" id="ARBA00023204"/>
    </source>
</evidence>
<comment type="caution">
    <text evidence="15">The sequence shown here is derived from an EMBL/GenBank/DDBJ whole genome shotgun (WGS) entry which is preliminary data.</text>
</comment>
<dbReference type="InterPro" id="IPR010994">
    <property type="entry name" value="RuvA_2-like"/>
</dbReference>
<dbReference type="Gene3D" id="3.40.50.10190">
    <property type="entry name" value="BRCT domain"/>
    <property type="match status" value="1"/>
</dbReference>
<dbReference type="SUPFAM" id="SSF56091">
    <property type="entry name" value="DNA ligase/mRNA capping enzyme, catalytic domain"/>
    <property type="match status" value="1"/>
</dbReference>
<dbReference type="PROSITE" id="PS01056">
    <property type="entry name" value="DNA_LIGASE_N2"/>
    <property type="match status" value="1"/>
</dbReference>
<dbReference type="InterPro" id="IPR004150">
    <property type="entry name" value="NAD_DNA_ligase_OB"/>
</dbReference>
<dbReference type="Pfam" id="PF00533">
    <property type="entry name" value="BRCT"/>
    <property type="match status" value="1"/>
</dbReference>
<dbReference type="CDD" id="cd17748">
    <property type="entry name" value="BRCT_DNA_ligase_like"/>
    <property type="match status" value="1"/>
</dbReference>
<dbReference type="InterPro" id="IPR001357">
    <property type="entry name" value="BRCT_dom"/>
</dbReference>
<evidence type="ECO:0000256" key="10">
    <source>
        <dbReference type="ARBA" id="ARBA00023211"/>
    </source>
</evidence>
<dbReference type="PROSITE" id="PS01055">
    <property type="entry name" value="DNA_LIGASE_N1"/>
    <property type="match status" value="1"/>
</dbReference>
<keyword evidence="9 12" id="KW-0234">DNA repair</keyword>
<keyword evidence="8 12" id="KW-0520">NAD</keyword>
<dbReference type="CDD" id="cd00114">
    <property type="entry name" value="LIGANc"/>
    <property type="match status" value="1"/>
</dbReference>
<dbReference type="NCBIfam" id="NF005932">
    <property type="entry name" value="PRK07956.1"/>
    <property type="match status" value="1"/>
</dbReference>
<feature type="binding site" evidence="12">
    <location>
        <position position="203"/>
    </location>
    <ligand>
        <name>NAD(+)</name>
        <dbReference type="ChEBI" id="CHEBI:57540"/>
    </ligand>
</feature>
<keyword evidence="7 12" id="KW-0460">Magnesium</keyword>
<evidence type="ECO:0000313" key="15">
    <source>
        <dbReference type="EMBL" id="MBC2576176.1"/>
    </source>
</evidence>
<dbReference type="PIRSF" id="PIRSF001604">
    <property type="entry name" value="LigA"/>
    <property type="match status" value="1"/>
</dbReference>
<evidence type="ECO:0000256" key="13">
    <source>
        <dbReference type="RuleBase" id="RU000618"/>
    </source>
</evidence>
<evidence type="ECO:0000256" key="7">
    <source>
        <dbReference type="ARBA" id="ARBA00022842"/>
    </source>
</evidence>
<evidence type="ECO:0000256" key="1">
    <source>
        <dbReference type="ARBA" id="ARBA00004067"/>
    </source>
</evidence>
<reference evidence="15 16" key="1">
    <citation type="submission" date="2020-05" db="EMBL/GenBank/DDBJ databases">
        <title>Draft genome of xy-202 and genomic insight in genome of the genus Peptostreptococcus.</title>
        <authorList>
            <person name="Zhang Z."/>
        </authorList>
    </citation>
    <scope>NUCLEOTIDE SEQUENCE [LARGE SCALE GENOMIC DNA]</scope>
    <source>
        <strain evidence="15 16">DSM 27025</strain>
    </source>
</reference>
<dbReference type="SUPFAM" id="SSF50249">
    <property type="entry name" value="Nucleic acid-binding proteins"/>
    <property type="match status" value="1"/>
</dbReference>
<keyword evidence="4 12" id="KW-0479">Metal-binding</keyword>
<evidence type="ECO:0000256" key="2">
    <source>
        <dbReference type="ARBA" id="ARBA00022598"/>
    </source>
</evidence>
<feature type="binding site" evidence="12">
    <location>
        <position position="455"/>
    </location>
    <ligand>
        <name>Zn(2+)</name>
        <dbReference type="ChEBI" id="CHEBI:29105"/>
    </ligand>
</feature>
<sequence>MKEKMDIKNLSNDDVKSDRIKLIDLKLEQAKGNLSEETASEIIDNFIEEINYHADLYYNKDNPEISDIEYDRLMNALILLENIYPNLKRENSPSVRVGGVALEKFEQYTHENPMLSLSNVFSEGEIRDFDRRVKQGCSGEVQYVLEFKIDGLSVGLTYENGNLKIGATRGDGYIGENVTENIKTIRTVPIKIAENRKLIVRGEVYISKEDFENINKYQEEHDLTIYANPRNLAAGSLRQLDSKLAARRPLDMFVFNLENIDDLDIKKHSDSFEYLNSLGFRVGEQYKVCNTVEEILEYIDYWTKNRESLGFEIDGIVIKVNSIAQREELGYTAKSPRWATAYKFPAERKKTKLVDIQVEVGRTGTITPTAILEPVRLAGTTVSRATLHNEDYIKDRDIRIGDTVWVQKAGEIIPQVIEASIEERTGNEKIFEMPNHCPVCGEETVRLEGEAAVKCINISCPAQIRRGIIHFVSRDAMDIDGMGESIITMLLENEIIKDISDLYYMNPEDIIKLDRMGEKSVSNLMNSIEKSKNNELWRLINGLGIKFVGVKGAKLLEQRYSNLDEVINANIDELKQIDEFGEIMSDSVVKFFDEEKNIETIERLRKAGLNFNSDKEKYSGINKIFDSMKIVLTGTLPTLKRNDAKKLIEARGGKATSSVSKSTTFVLAGEEAGSKLDKAISLGVKVIDEEKFMKLLELKNKEEVLEKL</sequence>
<keyword evidence="5 12" id="KW-0227">DNA damage</keyword>
<feature type="binding site" evidence="12">
    <location>
        <position position="343"/>
    </location>
    <ligand>
        <name>NAD(+)</name>
        <dbReference type="ChEBI" id="CHEBI:57540"/>
    </ligand>
</feature>
<evidence type="ECO:0000256" key="12">
    <source>
        <dbReference type="HAMAP-Rule" id="MF_01588"/>
    </source>
</evidence>
<dbReference type="InterPro" id="IPR004149">
    <property type="entry name" value="Znf_DNAligase_C4"/>
</dbReference>
<dbReference type="InterPro" id="IPR041663">
    <property type="entry name" value="DisA/LigA_HHH"/>
</dbReference>
<dbReference type="InterPro" id="IPR033136">
    <property type="entry name" value="DNA_ligase_CS"/>
</dbReference>
<evidence type="ECO:0000256" key="5">
    <source>
        <dbReference type="ARBA" id="ARBA00022763"/>
    </source>
</evidence>
<feature type="binding site" evidence="12">
    <location>
        <position position="169"/>
    </location>
    <ligand>
        <name>NAD(+)</name>
        <dbReference type="ChEBI" id="CHEBI:57540"/>
    </ligand>
</feature>
<gene>
    <name evidence="12 15" type="primary">ligA</name>
    <name evidence="15" type="ORF">HLB29_05705</name>
</gene>
<dbReference type="InterPro" id="IPR036420">
    <property type="entry name" value="BRCT_dom_sf"/>
</dbReference>
<dbReference type="Pfam" id="PF12826">
    <property type="entry name" value="HHH_2"/>
    <property type="match status" value="1"/>
</dbReference>
<comment type="similarity">
    <text evidence="12">Belongs to the NAD-dependent DNA ligase family. LigA subfamily.</text>
</comment>
<dbReference type="Pfam" id="PF01653">
    <property type="entry name" value="DNA_ligase_aden"/>
    <property type="match status" value="1"/>
</dbReference>
<dbReference type="NCBIfam" id="TIGR00575">
    <property type="entry name" value="dnlj"/>
    <property type="match status" value="1"/>
</dbReference>
<dbReference type="PANTHER" id="PTHR23389">
    <property type="entry name" value="CHROMOSOME TRANSMISSION FIDELITY FACTOR 18"/>
    <property type="match status" value="1"/>
</dbReference>
<dbReference type="InterPro" id="IPR012340">
    <property type="entry name" value="NA-bd_OB-fold"/>
</dbReference>
<keyword evidence="2 12" id="KW-0436">Ligase</keyword>
<comment type="catalytic activity">
    <reaction evidence="11 12 13">
        <text>NAD(+) + (deoxyribonucleotide)n-3'-hydroxyl + 5'-phospho-(deoxyribonucleotide)m = (deoxyribonucleotide)n+m + AMP + beta-nicotinamide D-nucleotide.</text>
        <dbReference type="EC" id="6.5.1.2"/>
    </reaction>
</comment>
<dbReference type="PROSITE" id="PS50172">
    <property type="entry name" value="BRCT"/>
    <property type="match status" value="1"/>
</dbReference>
<dbReference type="InterPro" id="IPR003583">
    <property type="entry name" value="Hlx-hairpin-Hlx_DNA-bd_motif"/>
</dbReference>
<accession>A0ABR6TMJ7</accession>
<feature type="binding site" evidence="12">
    <location>
        <begin position="67"/>
        <end position="71"/>
    </location>
    <ligand>
        <name>NAD(+)</name>
        <dbReference type="ChEBI" id="CHEBI:57540"/>
    </ligand>
</feature>
<dbReference type="SMART" id="SM00278">
    <property type="entry name" value="HhH1"/>
    <property type="match status" value="3"/>
</dbReference>
<comment type="function">
    <text evidence="1 12">DNA ligase that catalyzes the formation of phosphodiester linkages between 5'-phosphoryl and 3'-hydroxyl groups in double-stranded DNA using NAD as a coenzyme and as the energy source for the reaction. It is essential for DNA replication and repair of damaged DNA.</text>
</comment>
<dbReference type="InterPro" id="IPR018239">
    <property type="entry name" value="DNA_ligase_AS"/>
</dbReference>
<dbReference type="Gene3D" id="2.40.50.140">
    <property type="entry name" value="Nucleic acid-binding proteins"/>
    <property type="match status" value="1"/>
</dbReference>
<dbReference type="GO" id="GO:0003911">
    <property type="term" value="F:DNA ligase (NAD+) activity"/>
    <property type="evidence" value="ECO:0007669"/>
    <property type="project" value="UniProtKB-EC"/>
</dbReference>